<gene>
    <name evidence="2" type="ORF">J2Z60_001811</name>
</gene>
<name>A0ABS4MG31_9LACO</name>
<organism evidence="2 3">
    <name type="scientific">Lactobacillus colini</name>
    <dbReference type="NCBI Taxonomy" id="1819254"/>
    <lineage>
        <taxon>Bacteria</taxon>
        <taxon>Bacillati</taxon>
        <taxon>Bacillota</taxon>
        <taxon>Bacilli</taxon>
        <taxon>Lactobacillales</taxon>
        <taxon>Lactobacillaceae</taxon>
        <taxon>Lactobacillus</taxon>
    </lineage>
</organism>
<reference evidence="2 3" key="1">
    <citation type="submission" date="2021-03" db="EMBL/GenBank/DDBJ databases">
        <title>Genomic Encyclopedia of Type Strains, Phase IV (KMG-IV): sequencing the most valuable type-strain genomes for metagenomic binning, comparative biology and taxonomic classification.</title>
        <authorList>
            <person name="Goeker M."/>
        </authorList>
    </citation>
    <scope>NUCLEOTIDE SEQUENCE [LARGE SCALE GENOMIC DNA]</scope>
    <source>
        <strain evidence="2 3">DSM 101872</strain>
    </source>
</reference>
<dbReference type="InterPro" id="IPR007499">
    <property type="entry name" value="ERF_bacteria_virus"/>
</dbReference>
<sequence>MEFQGNDIASWAKHFIQVKAAIKQPKKNHKVEVYSKRTGKTFSYSYADLSDVDKAIMDAIRSTMEDGVATLSYIFNVAQDKISVSVSTGIIDITGTIGTTPVITFPVNAADPQSAASVMTYAKRYSLSAAFGIASEDDDDVQSALANSYQPRVLTKAELENYTVQYGIDPKANLMDLYQEAAEGIKEARDWLKQPHDPQTAQAIHQIADIYKKKKQQEEQAAKEAELKKQKEIEKQEALKQVRQAEQQEKSVKQESFLDEMFGVKDNGSKKDV</sequence>
<proteinExistence type="predicted"/>
<dbReference type="EMBL" id="JAGGLU010000012">
    <property type="protein sequence ID" value="MBP2058623.1"/>
    <property type="molecule type" value="Genomic_DNA"/>
</dbReference>
<comment type="caution">
    <text evidence="2">The sequence shown here is derived from an EMBL/GenBank/DDBJ whole genome shotgun (WGS) entry which is preliminary data.</text>
</comment>
<protein>
    <submittedName>
        <fullName evidence="2">Uncharacterized protein</fullName>
    </submittedName>
</protein>
<dbReference type="Proteomes" id="UP001519292">
    <property type="component" value="Unassembled WGS sequence"/>
</dbReference>
<keyword evidence="3" id="KW-1185">Reference proteome</keyword>
<evidence type="ECO:0000313" key="3">
    <source>
        <dbReference type="Proteomes" id="UP001519292"/>
    </source>
</evidence>
<dbReference type="RefSeq" id="WP_209687355.1">
    <property type="nucleotide sequence ID" value="NZ_JAGGLU010000012.1"/>
</dbReference>
<evidence type="ECO:0000313" key="2">
    <source>
        <dbReference type="EMBL" id="MBP2058623.1"/>
    </source>
</evidence>
<evidence type="ECO:0000256" key="1">
    <source>
        <dbReference type="SAM" id="MobiDB-lite"/>
    </source>
</evidence>
<feature type="region of interest" description="Disordered" evidence="1">
    <location>
        <begin position="239"/>
        <end position="273"/>
    </location>
</feature>
<dbReference type="Pfam" id="PF04404">
    <property type="entry name" value="ERF"/>
    <property type="match status" value="1"/>
</dbReference>
<accession>A0ABS4MG31</accession>